<proteinExistence type="predicted"/>
<feature type="domain" description="CxxC-x17-CxxC" evidence="2">
    <location>
        <begin position="97"/>
        <end position="131"/>
    </location>
</feature>
<evidence type="ECO:0000313" key="4">
    <source>
        <dbReference type="Proteomes" id="UP000182465"/>
    </source>
</evidence>
<dbReference type="InterPro" id="IPR026363">
    <property type="entry name" value="CxxC-x17-CxxC_dom"/>
</dbReference>
<accession>A0A1J4U032</accession>
<gene>
    <name evidence="3" type="ORF">AUJ29_00865</name>
</gene>
<dbReference type="Proteomes" id="UP000182465">
    <property type="component" value="Unassembled WGS sequence"/>
</dbReference>
<reference evidence="3 4" key="1">
    <citation type="journal article" date="2016" name="Environ. Microbiol.">
        <title>Genomic resolution of a cold subsurface aquifer community provides metabolic insights for novel microbes adapted to high CO concentrations.</title>
        <authorList>
            <person name="Probst A.J."/>
            <person name="Castelle C.J."/>
            <person name="Singh A."/>
            <person name="Brown C.T."/>
            <person name="Anantharaman K."/>
            <person name="Sharon I."/>
            <person name="Hug L.A."/>
            <person name="Burstein D."/>
            <person name="Emerson J.B."/>
            <person name="Thomas B.C."/>
            <person name="Banfield J.F."/>
        </authorList>
    </citation>
    <scope>NUCLEOTIDE SEQUENCE [LARGE SCALE GENOMIC DNA]</scope>
    <source>
        <strain evidence="3">CG1_02_38_13</strain>
    </source>
</reference>
<name>A0A1J4U032_9BACT</name>
<feature type="domain" description="CxxC-x17-CxxC" evidence="2">
    <location>
        <begin position="33"/>
        <end position="65"/>
    </location>
</feature>
<evidence type="ECO:0000313" key="3">
    <source>
        <dbReference type="EMBL" id="OIO17836.1"/>
    </source>
</evidence>
<organism evidence="3 4">
    <name type="scientific">Candidatus Kuenenbacteria bacterium CG1_02_38_13</name>
    <dbReference type="NCBI Taxonomy" id="1805235"/>
    <lineage>
        <taxon>Bacteria</taxon>
        <taxon>Candidatus Kueneniibacteriota</taxon>
    </lineage>
</organism>
<dbReference type="Pfam" id="PF23477">
    <property type="entry name" value="zf_Tbcl_2"/>
    <property type="match status" value="2"/>
</dbReference>
<protein>
    <recommendedName>
        <fullName evidence="2">CxxC-x17-CxxC domain-containing protein</fullName>
    </recommendedName>
</protein>
<dbReference type="NCBIfam" id="TIGR04272">
    <property type="entry name" value="cxxc_cxxc_Mbark"/>
    <property type="match status" value="2"/>
</dbReference>
<feature type="region of interest" description="Disordered" evidence="1">
    <location>
        <begin position="1"/>
        <end position="24"/>
    </location>
</feature>
<dbReference type="EMBL" id="MNVB01000021">
    <property type="protein sequence ID" value="OIO17836.1"/>
    <property type="molecule type" value="Genomic_DNA"/>
</dbReference>
<dbReference type="AlphaFoldDB" id="A0A1J4U032"/>
<comment type="caution">
    <text evidence="3">The sequence shown here is derived from an EMBL/GenBank/DDBJ whole genome shotgun (WGS) entry which is preliminary data.</text>
</comment>
<sequence>MGNFNRGNKLDKGRGSRNFGRRSFGTRDFSRQSMYKVICDKCGKSCEVPFKPKGDKPVYCNNCFEGKGNRNDISKRLGARDFGGRGFDGKESSRTNLYHAVCDKCGNHCEVPFKPSGGKPVYCNACFAKNRGKDSCSDSQIRNKDRFGEELENINIKLDKILQSFALRADKKLTPFADEPIVEVSKEEAVEDAKKSRPRKVTIKVVAKKETAVKKVIVKKNVVKKIVAKKK</sequence>
<evidence type="ECO:0000259" key="2">
    <source>
        <dbReference type="Pfam" id="PF23477"/>
    </source>
</evidence>
<evidence type="ECO:0000256" key="1">
    <source>
        <dbReference type="SAM" id="MobiDB-lite"/>
    </source>
</evidence>